<keyword evidence="2" id="KW-1185">Reference proteome</keyword>
<feature type="non-terminal residue" evidence="1">
    <location>
        <position position="1"/>
    </location>
</feature>
<sequence>RDILPKQDQPALETFDVPITNVYITSSMWIKFNDRTFTLPGEDQHDAAPSHLHIPTINSSTPHTLASRIRRPAIATNPSRLREVSVASSSTRQGSDLFATMAFAVSLTDEKERDRIARLVVEHGGTLIESSFEQLFEAVGHVPETPAPKSSIGKWKTSSKPGKADQAQFEDTQPPPPPPPFRPTKTAQNLGFTALLATTHSRREKHIQALALNLPVLSYHWLLHSVAAGAVLAWERYLLPAGEARLLGGATRSRVLRDTYSATSPDAAFRSVFDRRDRLLDGQGVLLVTGTDSGTDAGKSAVKPRTLAKSKPGVRDELERNVRLGLFISYCLGAERIERVGSVEEAKKRIDDSVEEEREDGKWGYVYFDCDIPAAEAVLIDASAAAAAVGKNGLTSTKSKGMEGGTETGSGKKRTRTRTASIAGTGEVWAEAQGGQHQGEKRVRVVDKEWVIQSLILGALEDS</sequence>
<gene>
    <name evidence="1" type="ORF">LTS18_003679</name>
</gene>
<proteinExistence type="predicted"/>
<reference evidence="1" key="1">
    <citation type="submission" date="2024-09" db="EMBL/GenBank/DDBJ databases">
        <title>Black Yeasts Isolated from many extreme environments.</title>
        <authorList>
            <person name="Coleine C."/>
            <person name="Stajich J.E."/>
            <person name="Selbmann L."/>
        </authorList>
    </citation>
    <scope>NUCLEOTIDE SEQUENCE</scope>
    <source>
        <strain evidence="1">CCFEE 5737</strain>
    </source>
</reference>
<evidence type="ECO:0000313" key="1">
    <source>
        <dbReference type="EMBL" id="KAK3062622.1"/>
    </source>
</evidence>
<comment type="caution">
    <text evidence="1">The sequence shown here is derived from an EMBL/GenBank/DDBJ whole genome shotgun (WGS) entry which is preliminary data.</text>
</comment>
<dbReference type="EMBL" id="JAWDJW010007199">
    <property type="protein sequence ID" value="KAK3062622.1"/>
    <property type="molecule type" value="Genomic_DNA"/>
</dbReference>
<protein>
    <submittedName>
        <fullName evidence="1">Uncharacterized protein</fullName>
    </submittedName>
</protein>
<accession>A0ACC3D6I1</accession>
<name>A0ACC3D6I1_9PEZI</name>
<organism evidence="1 2">
    <name type="scientific">Coniosporium uncinatum</name>
    <dbReference type="NCBI Taxonomy" id="93489"/>
    <lineage>
        <taxon>Eukaryota</taxon>
        <taxon>Fungi</taxon>
        <taxon>Dikarya</taxon>
        <taxon>Ascomycota</taxon>
        <taxon>Pezizomycotina</taxon>
        <taxon>Dothideomycetes</taxon>
        <taxon>Dothideomycetes incertae sedis</taxon>
        <taxon>Coniosporium</taxon>
    </lineage>
</organism>
<dbReference type="Proteomes" id="UP001186974">
    <property type="component" value="Unassembled WGS sequence"/>
</dbReference>
<evidence type="ECO:0000313" key="2">
    <source>
        <dbReference type="Proteomes" id="UP001186974"/>
    </source>
</evidence>